<evidence type="ECO:0000313" key="1">
    <source>
        <dbReference type="EMBL" id="KAG6511483.1"/>
    </source>
</evidence>
<gene>
    <name evidence="1" type="ORF">ZIOFF_029551</name>
</gene>
<dbReference type="EMBL" id="JACMSC010000008">
    <property type="protein sequence ID" value="KAG6511483.1"/>
    <property type="molecule type" value="Genomic_DNA"/>
</dbReference>
<sequence>MLDGTRTNFNQWKDELIFFLIELKVAYALNLDLPVIPPSTNDDSKELRKQQAKQEEDEVLCRGHILNTLLDTLYDLFTVISNAYSANAIVSVEIIEAMVTLGVTTELHMATPSSSKDWWYDSDTAIHLCSDKGQFKSYDVLEDME</sequence>
<name>A0A8J5LG60_ZINOF</name>
<reference evidence="1 2" key="1">
    <citation type="submission" date="2020-08" db="EMBL/GenBank/DDBJ databases">
        <title>Plant Genome Project.</title>
        <authorList>
            <person name="Zhang R.-G."/>
        </authorList>
    </citation>
    <scope>NUCLEOTIDE SEQUENCE [LARGE SCALE GENOMIC DNA]</scope>
    <source>
        <tissue evidence="1">Rhizome</tissue>
    </source>
</reference>
<proteinExistence type="predicted"/>
<comment type="caution">
    <text evidence="1">The sequence shown here is derived from an EMBL/GenBank/DDBJ whole genome shotgun (WGS) entry which is preliminary data.</text>
</comment>
<organism evidence="1 2">
    <name type="scientific">Zingiber officinale</name>
    <name type="common">Ginger</name>
    <name type="synonym">Amomum zingiber</name>
    <dbReference type="NCBI Taxonomy" id="94328"/>
    <lineage>
        <taxon>Eukaryota</taxon>
        <taxon>Viridiplantae</taxon>
        <taxon>Streptophyta</taxon>
        <taxon>Embryophyta</taxon>
        <taxon>Tracheophyta</taxon>
        <taxon>Spermatophyta</taxon>
        <taxon>Magnoliopsida</taxon>
        <taxon>Liliopsida</taxon>
        <taxon>Zingiberales</taxon>
        <taxon>Zingiberaceae</taxon>
        <taxon>Zingiber</taxon>
    </lineage>
</organism>
<accession>A0A8J5LG60</accession>
<protein>
    <submittedName>
        <fullName evidence="1">Uncharacterized protein</fullName>
    </submittedName>
</protein>
<keyword evidence="2" id="KW-1185">Reference proteome</keyword>
<evidence type="ECO:0000313" key="2">
    <source>
        <dbReference type="Proteomes" id="UP000734854"/>
    </source>
</evidence>
<dbReference type="PANTHER" id="PTHR47592:SF18">
    <property type="entry name" value="ZINC FINGER, CCHC-TYPE-RELATED"/>
    <property type="match status" value="1"/>
</dbReference>
<dbReference type="AlphaFoldDB" id="A0A8J5LG60"/>
<dbReference type="PANTHER" id="PTHR47592">
    <property type="entry name" value="PBF68 PROTEIN"/>
    <property type="match status" value="1"/>
</dbReference>
<dbReference type="Proteomes" id="UP000734854">
    <property type="component" value="Unassembled WGS sequence"/>
</dbReference>